<protein>
    <recommendedName>
        <fullName evidence="4">Septin-type G domain-containing protein</fullName>
    </recommendedName>
</protein>
<evidence type="ECO:0008006" key="4">
    <source>
        <dbReference type="Google" id="ProtNLM"/>
    </source>
</evidence>
<dbReference type="InParanoid" id="A0A6I8NMK9"/>
<dbReference type="Proteomes" id="UP000002279">
    <property type="component" value="Chromosome 2"/>
</dbReference>
<dbReference type="AlphaFoldDB" id="A0A6I8NMK9"/>
<reference evidence="2" key="2">
    <citation type="submission" date="2025-08" db="UniProtKB">
        <authorList>
            <consortium name="Ensembl"/>
        </authorList>
    </citation>
    <scope>IDENTIFICATION</scope>
    <source>
        <strain evidence="2">Glennie</strain>
    </source>
</reference>
<evidence type="ECO:0000313" key="3">
    <source>
        <dbReference type="Proteomes" id="UP000002279"/>
    </source>
</evidence>
<proteinExistence type="predicted"/>
<organism evidence="2 3">
    <name type="scientific">Ornithorhynchus anatinus</name>
    <name type="common">Duckbill platypus</name>
    <dbReference type="NCBI Taxonomy" id="9258"/>
    <lineage>
        <taxon>Eukaryota</taxon>
        <taxon>Metazoa</taxon>
        <taxon>Chordata</taxon>
        <taxon>Craniata</taxon>
        <taxon>Vertebrata</taxon>
        <taxon>Euteleostomi</taxon>
        <taxon>Mammalia</taxon>
        <taxon>Monotremata</taxon>
        <taxon>Ornithorhynchidae</taxon>
        <taxon>Ornithorhynchus</taxon>
    </lineage>
</organism>
<accession>A0A6I8NMK9</accession>
<name>A0A6I8NMK9_ORNAN</name>
<sequence>MSLDRKDSGGRDPSPMAPAPGNQLLGYVGIEAVLDQMRVKAMKTGFEFNLMVVGESGGRRCRESAYSRGPAGAPGWRLAQPGRTLQFQRHSVWALPGKGTQGTP</sequence>
<evidence type="ECO:0000313" key="2">
    <source>
        <dbReference type="Ensembl" id="ENSOANP00000042405.1"/>
    </source>
</evidence>
<feature type="region of interest" description="Disordered" evidence="1">
    <location>
        <begin position="1"/>
        <end position="22"/>
    </location>
</feature>
<keyword evidence="3" id="KW-1185">Reference proteome</keyword>
<dbReference type="GeneTree" id="ENSGT01030000236313"/>
<evidence type="ECO:0000256" key="1">
    <source>
        <dbReference type="SAM" id="MobiDB-lite"/>
    </source>
</evidence>
<feature type="compositionally biased region" description="Basic and acidic residues" evidence="1">
    <location>
        <begin position="1"/>
        <end position="10"/>
    </location>
</feature>
<dbReference type="Ensembl" id="ENSOANT00000068251.1">
    <property type="protein sequence ID" value="ENSOANP00000042405.1"/>
    <property type="gene ID" value="ENSOANG00000040204.1"/>
</dbReference>
<dbReference type="Bgee" id="ENSOANG00000040204">
    <property type="expression patterns" value="Expressed in testis and 5 other cell types or tissues"/>
</dbReference>
<reference evidence="2" key="3">
    <citation type="submission" date="2025-09" db="UniProtKB">
        <authorList>
            <consortium name="Ensembl"/>
        </authorList>
    </citation>
    <scope>IDENTIFICATION</scope>
    <source>
        <strain evidence="2">Glennie</strain>
    </source>
</reference>
<reference evidence="2 3" key="1">
    <citation type="journal article" date="2008" name="Nature">
        <title>Genome analysis of the platypus reveals unique signatures of evolution.</title>
        <authorList>
            <person name="Warren W.C."/>
            <person name="Hillier L.W."/>
            <person name="Marshall Graves J.A."/>
            <person name="Birney E."/>
            <person name="Ponting C.P."/>
            <person name="Grutzner F."/>
            <person name="Belov K."/>
            <person name="Miller W."/>
            <person name="Clarke L."/>
            <person name="Chinwalla A.T."/>
            <person name="Yang S.P."/>
            <person name="Heger A."/>
            <person name="Locke D.P."/>
            <person name="Miethke P."/>
            <person name="Waters P.D."/>
            <person name="Veyrunes F."/>
            <person name="Fulton L."/>
            <person name="Fulton B."/>
            <person name="Graves T."/>
            <person name="Wallis J."/>
            <person name="Puente X.S."/>
            <person name="Lopez-Otin C."/>
            <person name="Ordonez G.R."/>
            <person name="Eichler E.E."/>
            <person name="Chen L."/>
            <person name="Cheng Z."/>
            <person name="Deakin J.E."/>
            <person name="Alsop A."/>
            <person name="Thompson K."/>
            <person name="Kirby P."/>
            <person name="Papenfuss A.T."/>
            <person name="Wakefield M.J."/>
            <person name="Olender T."/>
            <person name="Lancet D."/>
            <person name="Huttley G.A."/>
            <person name="Smit A.F."/>
            <person name="Pask A."/>
            <person name="Temple-Smith P."/>
            <person name="Batzer M.A."/>
            <person name="Walker J.A."/>
            <person name="Konkel M.K."/>
            <person name="Harris R.S."/>
            <person name="Whittington C.M."/>
            <person name="Wong E.S."/>
            <person name="Gemmell N.J."/>
            <person name="Buschiazzo E."/>
            <person name="Vargas Jentzsch I.M."/>
            <person name="Merkel A."/>
            <person name="Schmitz J."/>
            <person name="Zemann A."/>
            <person name="Churakov G."/>
            <person name="Kriegs J.O."/>
            <person name="Brosius J."/>
            <person name="Murchison E.P."/>
            <person name="Sachidanandam R."/>
            <person name="Smith C."/>
            <person name="Hannon G.J."/>
            <person name="Tsend-Ayush E."/>
            <person name="McMillan D."/>
            <person name="Attenborough R."/>
            <person name="Rens W."/>
            <person name="Ferguson-Smith M."/>
            <person name="Lefevre C.M."/>
            <person name="Sharp J.A."/>
            <person name="Nicholas K.R."/>
            <person name="Ray D.A."/>
            <person name="Kube M."/>
            <person name="Reinhardt R."/>
            <person name="Pringle T.H."/>
            <person name="Taylor J."/>
            <person name="Jones R.C."/>
            <person name="Nixon B."/>
            <person name="Dacheux J.L."/>
            <person name="Niwa H."/>
            <person name="Sekita Y."/>
            <person name="Huang X."/>
            <person name="Stark A."/>
            <person name="Kheradpour P."/>
            <person name="Kellis M."/>
            <person name="Flicek P."/>
            <person name="Chen Y."/>
            <person name="Webber C."/>
            <person name="Hardison R."/>
            <person name="Nelson J."/>
            <person name="Hallsworth-Pepin K."/>
            <person name="Delehaunty K."/>
            <person name="Markovic C."/>
            <person name="Minx P."/>
            <person name="Feng Y."/>
            <person name="Kremitzki C."/>
            <person name="Mitreva M."/>
            <person name="Glasscock J."/>
            <person name="Wylie T."/>
            <person name="Wohldmann P."/>
            <person name="Thiru P."/>
            <person name="Nhan M.N."/>
            <person name="Pohl C.S."/>
            <person name="Smith S.M."/>
            <person name="Hou S."/>
            <person name="Nefedov M."/>
            <person name="de Jong P.J."/>
            <person name="Renfree M.B."/>
            <person name="Mardis E.R."/>
            <person name="Wilson R.K."/>
        </authorList>
    </citation>
    <scope>NUCLEOTIDE SEQUENCE [LARGE SCALE GENOMIC DNA]</scope>
    <source>
        <strain evidence="2 3">Glennie</strain>
    </source>
</reference>